<keyword evidence="3" id="KW-0472">Membrane</keyword>
<evidence type="ECO:0000313" key="6">
    <source>
        <dbReference type="EMBL" id="CAI3922859.1"/>
    </source>
</evidence>
<dbReference type="PANTHER" id="PTHR43201">
    <property type="entry name" value="ACYL-COA SYNTHETASE"/>
    <property type="match status" value="1"/>
</dbReference>
<dbReference type="InterPro" id="IPR000873">
    <property type="entry name" value="AMP-dep_synth/lig_dom"/>
</dbReference>
<evidence type="ECO:0000256" key="3">
    <source>
        <dbReference type="SAM" id="Phobius"/>
    </source>
</evidence>
<evidence type="ECO:0000256" key="2">
    <source>
        <dbReference type="ARBA" id="ARBA00022598"/>
    </source>
</evidence>
<reference evidence="6" key="1">
    <citation type="submission" date="2022-10" db="EMBL/GenBank/DDBJ databases">
        <authorList>
            <person name="Botero Cardona J."/>
        </authorList>
    </citation>
    <scope>NUCLEOTIDE SEQUENCE</scope>
    <source>
        <strain evidence="6">R-83534</strain>
    </source>
</reference>
<accession>A0ABM9HHT5</accession>
<dbReference type="Gene3D" id="3.40.50.12780">
    <property type="entry name" value="N-terminal domain of ligase-like"/>
    <property type="match status" value="1"/>
</dbReference>
<proteinExistence type="inferred from homology"/>
<feature type="transmembrane region" description="Helical" evidence="3">
    <location>
        <begin position="18"/>
        <end position="39"/>
    </location>
</feature>
<feature type="domain" description="AMP-binding enzyme C-terminal" evidence="5">
    <location>
        <begin position="419"/>
        <end position="493"/>
    </location>
</feature>
<evidence type="ECO:0000259" key="5">
    <source>
        <dbReference type="Pfam" id="PF13193"/>
    </source>
</evidence>
<dbReference type="PANTHER" id="PTHR43201:SF5">
    <property type="entry name" value="MEDIUM-CHAIN ACYL-COA LIGASE ACSF2, MITOCHONDRIAL"/>
    <property type="match status" value="1"/>
</dbReference>
<keyword evidence="3" id="KW-1133">Transmembrane helix</keyword>
<dbReference type="Gene3D" id="3.30.300.30">
    <property type="match status" value="1"/>
</dbReference>
<keyword evidence="2 6" id="KW-0436">Ligase</keyword>
<dbReference type="CDD" id="cd04433">
    <property type="entry name" value="AFD_class_I"/>
    <property type="match status" value="1"/>
</dbReference>
<evidence type="ECO:0000256" key="1">
    <source>
        <dbReference type="ARBA" id="ARBA00006432"/>
    </source>
</evidence>
<comment type="caution">
    <text evidence="6">The sequence shown here is derived from an EMBL/GenBank/DDBJ whole genome shotgun (WGS) entry which is preliminary data.</text>
</comment>
<feature type="transmembrane region" description="Helical" evidence="3">
    <location>
        <begin position="228"/>
        <end position="249"/>
    </location>
</feature>
<sequence>MEGIKALYQIKLLTLKGIWYLIKSIPTVGMNLMALLYIAQKLFPDRIAFQDDTTHISYHDLYLKSQHLADQFYCHYTIQKHQKIAIIAYNHLHLIHSLFALSVLGADIYLLNAEISSAQFQRLHEKHQFQWVIHDFEIEYVPLEKSIFMDHDTLISIKSLLKEKIYPPNTQRKRTHFSKIIVLTSGSTGAFKSAERSSKVGNFLVPFYQLLTQLNLYRYRTIYIATPIYHGFGMATLCMTVILGATGYLKKKFIVHEACDLIEKHQIQVVTLVPLMLNRMLRHDDRKLRSLQCIITGGAAIAESLVTETLRILGNILFNLYGTSEAGVCMIARPTDLLQFPKTIGKPIPGLKAKIVKDGQVIRDGVGELYIQCAWSIQRTTWIVMGDLVSKDINGYYYLQGRVDDMIVSGGENVYPFSLEQTLLAHPFIIEAVVLVVPDIEFGQRLIAFVVLETDKNLSKEALYICLKTKVARYQMPKKIIIINEIPITVIGKPDKRKLLQLLS</sequence>
<evidence type="ECO:0000313" key="7">
    <source>
        <dbReference type="Proteomes" id="UP001154272"/>
    </source>
</evidence>
<keyword evidence="3" id="KW-0812">Transmembrane</keyword>
<gene>
    <name evidence="6" type="ORF">R83534S58_LOCUS46</name>
</gene>
<dbReference type="EMBL" id="CAMXCH010000001">
    <property type="protein sequence ID" value="CAI3922859.1"/>
    <property type="molecule type" value="Genomic_DNA"/>
</dbReference>
<comment type="similarity">
    <text evidence="1">Belongs to the ATP-dependent AMP-binding enzyme family.</text>
</comment>
<protein>
    <submittedName>
        <fullName evidence="6">O-succinylbenzoic acid-CoA ligase MenE or related acyl-CoA synthetase (AMP-forming) (MenE/FadK) (PDB:5EY9) (PUBMED:25151136)</fullName>
    </submittedName>
</protein>
<evidence type="ECO:0000259" key="4">
    <source>
        <dbReference type="Pfam" id="PF00501"/>
    </source>
</evidence>
<dbReference type="Proteomes" id="UP001154272">
    <property type="component" value="Unassembled WGS sequence"/>
</dbReference>
<dbReference type="Pfam" id="PF00501">
    <property type="entry name" value="AMP-binding"/>
    <property type="match status" value="1"/>
</dbReference>
<feature type="domain" description="AMP-dependent synthetase/ligase" evidence="4">
    <location>
        <begin position="42"/>
        <end position="372"/>
    </location>
</feature>
<keyword evidence="7" id="KW-1185">Reference proteome</keyword>
<dbReference type="InterPro" id="IPR025110">
    <property type="entry name" value="AMP-bd_C"/>
</dbReference>
<dbReference type="InterPro" id="IPR042099">
    <property type="entry name" value="ANL_N_sf"/>
</dbReference>
<dbReference type="GO" id="GO:0016874">
    <property type="term" value="F:ligase activity"/>
    <property type="evidence" value="ECO:0007669"/>
    <property type="project" value="UniProtKB-KW"/>
</dbReference>
<dbReference type="Pfam" id="PF13193">
    <property type="entry name" value="AMP-binding_C"/>
    <property type="match status" value="1"/>
</dbReference>
<dbReference type="SUPFAM" id="SSF56801">
    <property type="entry name" value="Acetyl-CoA synthetase-like"/>
    <property type="match status" value="1"/>
</dbReference>
<organism evidence="6 7">
    <name type="scientific">Commensalibacter papalotli</name>
    <name type="common">ex Botero et al. 2024</name>
    <dbReference type="NCBI Taxonomy" id="2972766"/>
    <lineage>
        <taxon>Bacteria</taxon>
        <taxon>Pseudomonadati</taxon>
        <taxon>Pseudomonadota</taxon>
        <taxon>Alphaproteobacteria</taxon>
        <taxon>Acetobacterales</taxon>
        <taxon>Acetobacteraceae</taxon>
    </lineage>
</organism>
<dbReference type="InterPro" id="IPR045851">
    <property type="entry name" value="AMP-bd_C_sf"/>
</dbReference>
<name>A0ABM9HHT5_9PROT</name>
<dbReference type="RefSeq" id="WP_282022971.1">
    <property type="nucleotide sequence ID" value="NZ_CAMXCH010000001.1"/>
</dbReference>